<dbReference type="Proteomes" id="UP000244855">
    <property type="component" value="Unassembled WGS sequence"/>
</dbReference>
<evidence type="ECO:0000256" key="1">
    <source>
        <dbReference type="ARBA" id="ARBA00004141"/>
    </source>
</evidence>
<evidence type="ECO:0000256" key="6">
    <source>
        <dbReference type="SAM" id="Phobius"/>
    </source>
</evidence>
<feature type="transmembrane region" description="Helical" evidence="6">
    <location>
        <begin position="128"/>
        <end position="147"/>
    </location>
</feature>
<evidence type="ECO:0000256" key="2">
    <source>
        <dbReference type="ARBA" id="ARBA00022692"/>
    </source>
</evidence>
<dbReference type="GO" id="GO:0016020">
    <property type="term" value="C:membrane"/>
    <property type="evidence" value="ECO:0007669"/>
    <property type="project" value="UniProtKB-SubCell"/>
</dbReference>
<dbReference type="AlphaFoldDB" id="A0A2V1E190"/>
<dbReference type="InterPro" id="IPR049326">
    <property type="entry name" value="Rhodopsin_dom_fungi"/>
</dbReference>
<protein>
    <recommendedName>
        <fullName evidence="7">Rhodopsin domain-containing protein</fullName>
    </recommendedName>
</protein>
<sequence>MNQQAHPVNDTVGPRHLAIVTPLFAFAMAIFSLRIYSRVYPKYNLDASDYTNAMAVLAEAITYALFVAAVSFGFGRHSTFVTPERGVKILQSLYAIQVIGQSVPSLARISIAYSLLRIPASTISKAVLWVLIGLQVAALIANEIFILCHCRPIRAMWETVPNAQCVSQKAVLTIGYVYIGRHHKWGSSENTY</sequence>
<gene>
    <name evidence="8" type="ORF">DM02DRAFT_519459</name>
</gene>
<feature type="transmembrane region" description="Helical" evidence="6">
    <location>
        <begin position="56"/>
        <end position="74"/>
    </location>
</feature>
<organism evidence="8 9">
    <name type="scientific">Periconia macrospinosa</name>
    <dbReference type="NCBI Taxonomy" id="97972"/>
    <lineage>
        <taxon>Eukaryota</taxon>
        <taxon>Fungi</taxon>
        <taxon>Dikarya</taxon>
        <taxon>Ascomycota</taxon>
        <taxon>Pezizomycotina</taxon>
        <taxon>Dothideomycetes</taxon>
        <taxon>Pleosporomycetidae</taxon>
        <taxon>Pleosporales</taxon>
        <taxon>Massarineae</taxon>
        <taxon>Periconiaceae</taxon>
        <taxon>Periconia</taxon>
    </lineage>
</organism>
<evidence type="ECO:0000256" key="4">
    <source>
        <dbReference type="ARBA" id="ARBA00023136"/>
    </source>
</evidence>
<evidence type="ECO:0000259" key="7">
    <source>
        <dbReference type="Pfam" id="PF20684"/>
    </source>
</evidence>
<dbReference type="InterPro" id="IPR052337">
    <property type="entry name" value="SAT4-like"/>
</dbReference>
<evidence type="ECO:0000256" key="3">
    <source>
        <dbReference type="ARBA" id="ARBA00022989"/>
    </source>
</evidence>
<evidence type="ECO:0000313" key="8">
    <source>
        <dbReference type="EMBL" id="PVI04029.1"/>
    </source>
</evidence>
<feature type="domain" description="Rhodopsin" evidence="7">
    <location>
        <begin position="33"/>
        <end position="172"/>
    </location>
</feature>
<feature type="transmembrane region" description="Helical" evidence="6">
    <location>
        <begin position="16"/>
        <end position="36"/>
    </location>
</feature>
<proteinExistence type="inferred from homology"/>
<dbReference type="Pfam" id="PF20684">
    <property type="entry name" value="Fung_rhodopsin"/>
    <property type="match status" value="1"/>
</dbReference>
<reference evidence="8 9" key="1">
    <citation type="journal article" date="2018" name="Sci. Rep.">
        <title>Comparative genomics provides insights into the lifestyle and reveals functional heterogeneity of dark septate endophytic fungi.</title>
        <authorList>
            <person name="Knapp D.G."/>
            <person name="Nemeth J.B."/>
            <person name="Barry K."/>
            <person name="Hainaut M."/>
            <person name="Henrissat B."/>
            <person name="Johnson J."/>
            <person name="Kuo A."/>
            <person name="Lim J.H.P."/>
            <person name="Lipzen A."/>
            <person name="Nolan M."/>
            <person name="Ohm R.A."/>
            <person name="Tamas L."/>
            <person name="Grigoriev I.V."/>
            <person name="Spatafora J.W."/>
            <person name="Nagy L.G."/>
            <person name="Kovacs G.M."/>
        </authorList>
    </citation>
    <scope>NUCLEOTIDE SEQUENCE [LARGE SCALE GENOMIC DNA]</scope>
    <source>
        <strain evidence="8 9">DSE2036</strain>
    </source>
</reference>
<name>A0A2V1E190_9PLEO</name>
<evidence type="ECO:0000313" key="9">
    <source>
        <dbReference type="Proteomes" id="UP000244855"/>
    </source>
</evidence>
<dbReference type="PANTHER" id="PTHR33048:SF47">
    <property type="entry name" value="INTEGRAL MEMBRANE PROTEIN-RELATED"/>
    <property type="match status" value="1"/>
</dbReference>
<dbReference type="OrthoDB" id="3923077at2759"/>
<keyword evidence="9" id="KW-1185">Reference proteome</keyword>
<keyword evidence="4 6" id="KW-0472">Membrane</keyword>
<comment type="similarity">
    <text evidence="5">Belongs to the SAT4 family.</text>
</comment>
<evidence type="ECO:0000256" key="5">
    <source>
        <dbReference type="ARBA" id="ARBA00038359"/>
    </source>
</evidence>
<keyword evidence="3 6" id="KW-1133">Transmembrane helix</keyword>
<accession>A0A2V1E190</accession>
<dbReference type="PANTHER" id="PTHR33048">
    <property type="entry name" value="PTH11-LIKE INTEGRAL MEMBRANE PROTEIN (AFU_ORTHOLOGUE AFUA_5G11245)"/>
    <property type="match status" value="1"/>
</dbReference>
<keyword evidence="2 6" id="KW-0812">Transmembrane</keyword>
<comment type="subcellular location">
    <subcellularLocation>
        <location evidence="1">Membrane</location>
        <topology evidence="1">Multi-pass membrane protein</topology>
    </subcellularLocation>
</comment>
<dbReference type="EMBL" id="KZ805325">
    <property type="protein sequence ID" value="PVI04029.1"/>
    <property type="molecule type" value="Genomic_DNA"/>
</dbReference>